<evidence type="ECO:0000256" key="1">
    <source>
        <dbReference type="SAM" id="SignalP"/>
    </source>
</evidence>
<feature type="chain" id="PRO_5030632955" description="Secreted protein" evidence="1">
    <location>
        <begin position="19"/>
        <end position="121"/>
    </location>
</feature>
<name>A0A7R9WNH1_9STRA</name>
<sequence>MTSCQSLASCAIFSLCFTVQEDEYRPGYRATPCRTFPAIMSIPISVADTNIPLPHPLRGCSRNFSEGMCCAISAGYGTIHPLVGTVAARYWHTREAGSNLSSIAWTRQAKTMRLFDWQALR</sequence>
<keyword evidence="1" id="KW-0732">Signal</keyword>
<dbReference type="AlphaFoldDB" id="A0A7R9WNH1"/>
<organism evidence="2">
    <name type="scientific">Craspedostauros australis</name>
    <dbReference type="NCBI Taxonomy" id="1486917"/>
    <lineage>
        <taxon>Eukaryota</taxon>
        <taxon>Sar</taxon>
        <taxon>Stramenopiles</taxon>
        <taxon>Ochrophyta</taxon>
        <taxon>Bacillariophyta</taxon>
        <taxon>Bacillariophyceae</taxon>
        <taxon>Bacillariophycidae</taxon>
        <taxon>Naviculales</taxon>
        <taxon>Naviculaceae</taxon>
        <taxon>Craspedostauros</taxon>
    </lineage>
</organism>
<evidence type="ECO:0000313" key="2">
    <source>
        <dbReference type="EMBL" id="CAD8328922.1"/>
    </source>
</evidence>
<feature type="signal peptide" evidence="1">
    <location>
        <begin position="1"/>
        <end position="18"/>
    </location>
</feature>
<gene>
    <name evidence="2" type="ORF">CAUS1442_LOCUS1020</name>
</gene>
<reference evidence="2" key="1">
    <citation type="submission" date="2021-01" db="EMBL/GenBank/DDBJ databases">
        <authorList>
            <person name="Corre E."/>
            <person name="Pelletier E."/>
            <person name="Niang G."/>
            <person name="Scheremetjew M."/>
            <person name="Finn R."/>
            <person name="Kale V."/>
            <person name="Holt S."/>
            <person name="Cochrane G."/>
            <person name="Meng A."/>
            <person name="Brown T."/>
            <person name="Cohen L."/>
        </authorList>
    </citation>
    <scope>NUCLEOTIDE SEQUENCE</scope>
    <source>
        <strain evidence="2">CCMP3328</strain>
    </source>
</reference>
<proteinExistence type="predicted"/>
<accession>A0A7R9WNH1</accession>
<evidence type="ECO:0008006" key="3">
    <source>
        <dbReference type="Google" id="ProtNLM"/>
    </source>
</evidence>
<protein>
    <recommendedName>
        <fullName evidence="3">Secreted protein</fullName>
    </recommendedName>
</protein>
<dbReference type="EMBL" id="HBEF01001592">
    <property type="protein sequence ID" value="CAD8328922.1"/>
    <property type="molecule type" value="Transcribed_RNA"/>
</dbReference>